<evidence type="ECO:0000313" key="1">
    <source>
        <dbReference type="EMBL" id="HHY27927.1"/>
    </source>
</evidence>
<dbReference type="EMBL" id="DUTF01000320">
    <property type="protein sequence ID" value="HHY27927.1"/>
    <property type="molecule type" value="Genomic_DNA"/>
</dbReference>
<dbReference type="Proteomes" id="UP000553059">
    <property type="component" value="Unassembled WGS sequence"/>
</dbReference>
<sequence>MHREKYNFILEETNKVLLLVGLEVTKEGRIIQVVQAKTLDEADRRVNNLKKQHYNRAIHDEVKKYCIEDYLRKD</sequence>
<feature type="non-terminal residue" evidence="1">
    <location>
        <position position="74"/>
    </location>
</feature>
<reference evidence="1 2" key="1">
    <citation type="journal article" date="2020" name="Biotechnol. Biofuels">
        <title>New insights from the biogas microbiome by comprehensive genome-resolved metagenomics of nearly 1600 species originating from multiple anaerobic digesters.</title>
        <authorList>
            <person name="Campanaro S."/>
            <person name="Treu L."/>
            <person name="Rodriguez-R L.M."/>
            <person name="Kovalovszki A."/>
            <person name="Ziels R.M."/>
            <person name="Maus I."/>
            <person name="Zhu X."/>
            <person name="Kougias P.G."/>
            <person name="Basile A."/>
            <person name="Luo G."/>
            <person name="Schluter A."/>
            <person name="Konstantinidis K.T."/>
            <person name="Angelidaki I."/>
        </authorList>
    </citation>
    <scope>NUCLEOTIDE SEQUENCE [LARGE SCALE GENOMIC DNA]</scope>
    <source>
        <strain evidence="1">AS05jafATM_4</strain>
    </source>
</reference>
<gene>
    <name evidence="1" type="ORF">GX523_14515</name>
</gene>
<organism evidence="1 2">
    <name type="scientific">Desulfitobacterium dehalogenans</name>
    <dbReference type="NCBI Taxonomy" id="36854"/>
    <lineage>
        <taxon>Bacteria</taxon>
        <taxon>Bacillati</taxon>
        <taxon>Bacillota</taxon>
        <taxon>Clostridia</taxon>
        <taxon>Eubacteriales</taxon>
        <taxon>Desulfitobacteriaceae</taxon>
        <taxon>Desulfitobacterium</taxon>
    </lineage>
</organism>
<accession>A0A7C7D756</accession>
<evidence type="ECO:0000313" key="2">
    <source>
        <dbReference type="Proteomes" id="UP000553059"/>
    </source>
</evidence>
<protein>
    <submittedName>
        <fullName evidence="1">Uncharacterized protein</fullName>
    </submittedName>
</protein>
<comment type="caution">
    <text evidence="1">The sequence shown here is derived from an EMBL/GenBank/DDBJ whole genome shotgun (WGS) entry which is preliminary data.</text>
</comment>
<dbReference type="AlphaFoldDB" id="A0A7C7D756"/>
<proteinExistence type="predicted"/>
<name>A0A7C7D756_9FIRM</name>